<protein>
    <submittedName>
        <fullName evidence="1">Uncharacterized protein</fullName>
    </submittedName>
</protein>
<evidence type="ECO:0000313" key="2">
    <source>
        <dbReference type="Proteomes" id="UP001178507"/>
    </source>
</evidence>
<dbReference type="SUPFAM" id="SSF52540">
    <property type="entry name" value="P-loop containing nucleoside triphosphate hydrolases"/>
    <property type="match status" value="1"/>
</dbReference>
<dbReference type="InterPro" id="IPR027417">
    <property type="entry name" value="P-loop_NTPase"/>
</dbReference>
<dbReference type="Proteomes" id="UP001178507">
    <property type="component" value="Unassembled WGS sequence"/>
</dbReference>
<sequence>MAKVSVALAFPWCLKGGSSTWPPVELRELMGSEEWQLRPVQAGLPRQSENRFHLDDACRSTSNSPQFSVCVKAGWCDDYSAGSGYCPVYPAENVDVRLQNGSTQMVLARSDHCMALGGNGSHMFLCPPRAPIAIIMNPKAGSTSAAMWLQLLTSLRRPRALVRHFRNNLAKGELGISEHWLFGAEGIGGRKRLRRKQRAALQQRMLFEVLIDGSTMRVAEYASKILLPPGWCIPCCAHASGRLPVVLVRNPFRRVQSWFRHKWLANKGKEPYATWAGFLPFLRYMWEHRSDANDPNGFWKRVLKRPFNMLDVAHTMSFRDILEDPRWPQEAAARLRARRIFPLRLEVMSSDFAELRRILCQRLGFCKGLPAIPHVVPRGFRAYLAAKPPSMQEPVQELWSSEALEIMWRMFDSDFSELGYSRDALVEKPISLPTPWATCV</sequence>
<proteinExistence type="predicted"/>
<accession>A0AA36HVN7</accession>
<reference evidence="1" key="1">
    <citation type="submission" date="2023-08" db="EMBL/GenBank/DDBJ databases">
        <authorList>
            <person name="Chen Y."/>
            <person name="Shah S."/>
            <person name="Dougan E. K."/>
            <person name="Thang M."/>
            <person name="Chan C."/>
        </authorList>
    </citation>
    <scope>NUCLEOTIDE SEQUENCE</scope>
</reference>
<dbReference type="AlphaFoldDB" id="A0AA36HVN7"/>
<keyword evidence="2" id="KW-1185">Reference proteome</keyword>
<comment type="caution">
    <text evidence="1">The sequence shown here is derived from an EMBL/GenBank/DDBJ whole genome shotgun (WGS) entry which is preliminary data.</text>
</comment>
<evidence type="ECO:0000313" key="1">
    <source>
        <dbReference type="EMBL" id="CAJ1375324.1"/>
    </source>
</evidence>
<name>A0AA36HVN7_9DINO</name>
<organism evidence="1 2">
    <name type="scientific">Effrenium voratum</name>
    <dbReference type="NCBI Taxonomy" id="2562239"/>
    <lineage>
        <taxon>Eukaryota</taxon>
        <taxon>Sar</taxon>
        <taxon>Alveolata</taxon>
        <taxon>Dinophyceae</taxon>
        <taxon>Suessiales</taxon>
        <taxon>Symbiodiniaceae</taxon>
        <taxon>Effrenium</taxon>
    </lineage>
</organism>
<gene>
    <name evidence="1" type="ORF">EVOR1521_LOCUS4626</name>
</gene>
<dbReference type="EMBL" id="CAUJNA010000314">
    <property type="protein sequence ID" value="CAJ1375324.1"/>
    <property type="molecule type" value="Genomic_DNA"/>
</dbReference>